<evidence type="ECO:0000313" key="3">
    <source>
        <dbReference type="EMBL" id="EFJ07486.1"/>
    </source>
</evidence>
<gene>
    <name evidence="3" type="ORF">SELMODRAFT_429712</name>
</gene>
<evidence type="ECO:0000256" key="2">
    <source>
        <dbReference type="SAM" id="SignalP"/>
    </source>
</evidence>
<dbReference type="OrthoDB" id="185373at2759"/>
<keyword evidence="2" id="KW-0732">Signal</keyword>
<keyword evidence="4" id="KW-1185">Reference proteome</keyword>
<name>D8T723_SELML</name>
<feature type="region of interest" description="Disordered" evidence="1">
    <location>
        <begin position="160"/>
        <end position="186"/>
    </location>
</feature>
<sequence length="186" mass="20447">MAGSLFTLFALALFFLIAAQQSQAQEDYLKRVCDGCTTTKKPLLCKLCDIAQKQAAAKPPTMVTEIPQEEAKKEALGIAQAAKPIHYTSAKVEKKDCAEKCPKGSIVYYLDECTECRTEVTTLPVYPDGMDISKSYFCTKLCASNFFKGSKMCKFCWATSPSPSPLPSPAPAPTRMPKKKNPPKHH</sequence>
<reference evidence="3 4" key="1">
    <citation type="journal article" date="2011" name="Science">
        <title>The Selaginella genome identifies genetic changes associated with the evolution of vascular plants.</title>
        <authorList>
            <person name="Banks J.A."/>
            <person name="Nishiyama T."/>
            <person name="Hasebe M."/>
            <person name="Bowman J.L."/>
            <person name="Gribskov M."/>
            <person name="dePamphilis C."/>
            <person name="Albert V.A."/>
            <person name="Aono N."/>
            <person name="Aoyama T."/>
            <person name="Ambrose B.A."/>
            <person name="Ashton N.W."/>
            <person name="Axtell M.J."/>
            <person name="Barker E."/>
            <person name="Barker M.S."/>
            <person name="Bennetzen J.L."/>
            <person name="Bonawitz N.D."/>
            <person name="Chapple C."/>
            <person name="Cheng C."/>
            <person name="Correa L.G."/>
            <person name="Dacre M."/>
            <person name="DeBarry J."/>
            <person name="Dreyer I."/>
            <person name="Elias M."/>
            <person name="Engstrom E.M."/>
            <person name="Estelle M."/>
            <person name="Feng L."/>
            <person name="Finet C."/>
            <person name="Floyd S.K."/>
            <person name="Frommer W.B."/>
            <person name="Fujita T."/>
            <person name="Gramzow L."/>
            <person name="Gutensohn M."/>
            <person name="Harholt J."/>
            <person name="Hattori M."/>
            <person name="Heyl A."/>
            <person name="Hirai T."/>
            <person name="Hiwatashi Y."/>
            <person name="Ishikawa M."/>
            <person name="Iwata M."/>
            <person name="Karol K.G."/>
            <person name="Koehler B."/>
            <person name="Kolukisaoglu U."/>
            <person name="Kubo M."/>
            <person name="Kurata T."/>
            <person name="Lalonde S."/>
            <person name="Li K."/>
            <person name="Li Y."/>
            <person name="Litt A."/>
            <person name="Lyons E."/>
            <person name="Manning G."/>
            <person name="Maruyama T."/>
            <person name="Michael T.P."/>
            <person name="Mikami K."/>
            <person name="Miyazaki S."/>
            <person name="Morinaga S."/>
            <person name="Murata T."/>
            <person name="Mueller-Roeber B."/>
            <person name="Nelson D.R."/>
            <person name="Obara M."/>
            <person name="Oguri Y."/>
            <person name="Olmstead R.G."/>
            <person name="Onodera N."/>
            <person name="Petersen B.L."/>
            <person name="Pils B."/>
            <person name="Prigge M."/>
            <person name="Rensing S.A."/>
            <person name="Riano-Pachon D.M."/>
            <person name="Roberts A.W."/>
            <person name="Sato Y."/>
            <person name="Scheller H.V."/>
            <person name="Schulz B."/>
            <person name="Schulz C."/>
            <person name="Shakirov E.V."/>
            <person name="Shibagaki N."/>
            <person name="Shinohara N."/>
            <person name="Shippen D.E."/>
            <person name="Soerensen I."/>
            <person name="Sotooka R."/>
            <person name="Sugimoto N."/>
            <person name="Sugita M."/>
            <person name="Sumikawa N."/>
            <person name="Tanurdzic M."/>
            <person name="Theissen G."/>
            <person name="Ulvskov P."/>
            <person name="Wakazuki S."/>
            <person name="Weng J.K."/>
            <person name="Willats W.W."/>
            <person name="Wipf D."/>
            <person name="Wolf P.G."/>
            <person name="Yang L."/>
            <person name="Zimmer A.D."/>
            <person name="Zhu Q."/>
            <person name="Mitros T."/>
            <person name="Hellsten U."/>
            <person name="Loque D."/>
            <person name="Otillar R."/>
            <person name="Salamov A."/>
            <person name="Schmutz J."/>
            <person name="Shapiro H."/>
            <person name="Lindquist E."/>
            <person name="Lucas S."/>
            <person name="Rokhsar D."/>
            <person name="Grigoriev I.V."/>
        </authorList>
    </citation>
    <scope>NUCLEOTIDE SEQUENCE [LARGE SCALE GENOMIC DNA]</scope>
</reference>
<dbReference type="KEGG" id="smo:SELMODRAFT_429712"/>
<dbReference type="AlphaFoldDB" id="D8T723"/>
<feature type="chain" id="PRO_5003123338" evidence="2">
    <location>
        <begin position="25"/>
        <end position="186"/>
    </location>
</feature>
<dbReference type="InParanoid" id="D8T723"/>
<proteinExistence type="predicted"/>
<protein>
    <submittedName>
        <fullName evidence="3">Uncharacterized protein</fullName>
    </submittedName>
</protein>
<dbReference type="Gramene" id="EFJ07486">
    <property type="protein sequence ID" value="EFJ07486"/>
    <property type="gene ID" value="SELMODRAFT_429712"/>
</dbReference>
<feature type="compositionally biased region" description="Basic residues" evidence="1">
    <location>
        <begin position="176"/>
        <end position="186"/>
    </location>
</feature>
<dbReference type="HOGENOM" id="CLU_1456831_0_0_1"/>
<dbReference type="Proteomes" id="UP000001514">
    <property type="component" value="Unassembled WGS sequence"/>
</dbReference>
<organism evidence="4">
    <name type="scientific">Selaginella moellendorffii</name>
    <name type="common">Spikemoss</name>
    <dbReference type="NCBI Taxonomy" id="88036"/>
    <lineage>
        <taxon>Eukaryota</taxon>
        <taxon>Viridiplantae</taxon>
        <taxon>Streptophyta</taxon>
        <taxon>Embryophyta</taxon>
        <taxon>Tracheophyta</taxon>
        <taxon>Lycopodiopsida</taxon>
        <taxon>Selaginellales</taxon>
        <taxon>Selaginellaceae</taxon>
        <taxon>Selaginella</taxon>
    </lineage>
</organism>
<feature type="compositionally biased region" description="Pro residues" evidence="1">
    <location>
        <begin position="162"/>
        <end position="174"/>
    </location>
</feature>
<evidence type="ECO:0000313" key="4">
    <source>
        <dbReference type="Proteomes" id="UP000001514"/>
    </source>
</evidence>
<evidence type="ECO:0000256" key="1">
    <source>
        <dbReference type="SAM" id="MobiDB-lite"/>
    </source>
</evidence>
<dbReference type="EMBL" id="GL377684">
    <property type="protein sequence ID" value="EFJ07486.1"/>
    <property type="molecule type" value="Genomic_DNA"/>
</dbReference>
<feature type="signal peptide" evidence="2">
    <location>
        <begin position="1"/>
        <end position="24"/>
    </location>
</feature>
<accession>D8T723</accession>